<dbReference type="EMBL" id="MDTQ01000001">
    <property type="protein sequence ID" value="ODC03211.1"/>
    <property type="molecule type" value="Genomic_DNA"/>
</dbReference>
<comment type="caution">
    <text evidence="1">The sequence shown here is derived from an EMBL/GenBank/DDBJ whole genome shotgun (WGS) entry which is preliminary data.</text>
</comment>
<evidence type="ECO:0000313" key="2">
    <source>
        <dbReference type="Proteomes" id="UP000094291"/>
    </source>
</evidence>
<dbReference type="STRING" id="197479.BFW38_06300"/>
<accession>A0A1E2V8A1</accession>
<proteinExistence type="predicted"/>
<keyword evidence="2" id="KW-1185">Reference proteome</keyword>
<sequence length="59" mass="6731">MRSAYTIEDVQVTSELLKALLRRLDHAVRAHDLGEAQRALQAIEDRSVETQHIITSMRS</sequence>
<evidence type="ECO:0000313" key="1">
    <source>
        <dbReference type="EMBL" id="ODC03211.1"/>
    </source>
</evidence>
<organism evidence="1 2">
    <name type="scientific">Terasakiispira papahanaumokuakeensis</name>
    <dbReference type="NCBI Taxonomy" id="197479"/>
    <lineage>
        <taxon>Bacteria</taxon>
        <taxon>Pseudomonadati</taxon>
        <taxon>Pseudomonadota</taxon>
        <taxon>Gammaproteobacteria</taxon>
        <taxon>Oceanospirillales</taxon>
        <taxon>Terasakiispira</taxon>
    </lineage>
</organism>
<protein>
    <submittedName>
        <fullName evidence="1">Uncharacterized protein</fullName>
    </submittedName>
</protein>
<dbReference type="Proteomes" id="UP000094291">
    <property type="component" value="Unassembled WGS sequence"/>
</dbReference>
<dbReference type="RefSeq" id="WP_068997627.1">
    <property type="nucleotide sequence ID" value="NZ_MDTQ01000001.1"/>
</dbReference>
<gene>
    <name evidence="1" type="ORF">BFW38_06300</name>
</gene>
<name>A0A1E2V8A1_9GAMM</name>
<reference evidence="1 2" key="1">
    <citation type="submission" date="2016-08" db="EMBL/GenBank/DDBJ databases">
        <authorList>
            <person name="Seilhamer J.J."/>
        </authorList>
    </citation>
    <scope>NUCLEOTIDE SEQUENCE [LARGE SCALE GENOMIC DNA]</scope>
    <source>
        <strain evidence="1 2">PH27A</strain>
    </source>
</reference>
<dbReference type="AlphaFoldDB" id="A0A1E2V8A1"/>